<protein>
    <recommendedName>
        <fullName evidence="2 5">Basal-body rod modification protein FlgD</fullName>
    </recommendedName>
</protein>
<accession>A0A157SS08</accession>
<keyword evidence="8" id="KW-0966">Cell projection</keyword>
<keyword evidence="9" id="KW-1185">Reference proteome</keyword>
<gene>
    <name evidence="8" type="primary">flgD</name>
    <name evidence="8" type="ORF">SAMEA3906487_03459</name>
</gene>
<dbReference type="STRING" id="123899.SAMEA3906487_03459"/>
<keyword evidence="8" id="KW-0282">Flagellum</keyword>
<evidence type="ECO:0000256" key="3">
    <source>
        <dbReference type="ARBA" id="ARBA00022795"/>
    </source>
</evidence>
<dbReference type="InterPro" id="IPR025963">
    <property type="entry name" value="FLgD_Tudor"/>
</dbReference>
<evidence type="ECO:0000259" key="6">
    <source>
        <dbReference type="Pfam" id="PF13860"/>
    </source>
</evidence>
<evidence type="ECO:0000256" key="2">
    <source>
        <dbReference type="ARBA" id="ARBA00016013"/>
    </source>
</evidence>
<evidence type="ECO:0000256" key="4">
    <source>
        <dbReference type="ARBA" id="ARBA00024746"/>
    </source>
</evidence>
<dbReference type="Proteomes" id="UP000076825">
    <property type="component" value="Chromosome 1"/>
</dbReference>
<dbReference type="Gene3D" id="2.30.30.910">
    <property type="match status" value="1"/>
</dbReference>
<comment type="function">
    <text evidence="4 5">Required for flagellar hook formation. May act as a scaffolding protein.</text>
</comment>
<reference evidence="8 9" key="1">
    <citation type="submission" date="2016-04" db="EMBL/GenBank/DDBJ databases">
        <authorList>
            <consortium name="Pathogen Informatics"/>
        </authorList>
    </citation>
    <scope>NUCLEOTIDE SEQUENCE [LARGE SCALE GENOMIC DNA]</scope>
    <source>
        <strain evidence="8 9">H044680328</strain>
    </source>
</reference>
<organism evidence="8 9">
    <name type="scientific">Bordetella trematum</name>
    <dbReference type="NCBI Taxonomy" id="123899"/>
    <lineage>
        <taxon>Bacteria</taxon>
        <taxon>Pseudomonadati</taxon>
        <taxon>Pseudomonadota</taxon>
        <taxon>Betaproteobacteria</taxon>
        <taxon>Burkholderiales</taxon>
        <taxon>Alcaligenaceae</taxon>
        <taxon>Bordetella</taxon>
    </lineage>
</organism>
<sequence>MTVVTNEAGALSAQFGSVSSNAAKSIQDQFLTLLVTQLKNQDPLNPMENAELTSQLAQISTVEGVNNLNKTLMAISGQIDVSQSMNAVALIGKGVLVPGNKVALGSDPADAGRREATPLGYDVPADASTLTLKIMDGAGNVVRTVEMKDVAAGVYAYQWDGQSDSGEAVKDGAYTFAVTAFNADNKSVGAQALTYGQVKSVDYSANGLRLDLGINGGQISMLDIRKVLTS</sequence>
<name>A0A157SS08_9BORD</name>
<dbReference type="AlphaFoldDB" id="A0A157SS08"/>
<comment type="similarity">
    <text evidence="1 5">Belongs to the FlgD family.</text>
</comment>
<dbReference type="Pfam" id="PF03963">
    <property type="entry name" value="FlgD"/>
    <property type="match status" value="1"/>
</dbReference>
<dbReference type="RefSeq" id="WP_033534818.1">
    <property type="nucleotide sequence ID" value="NZ_CP016340.1"/>
</dbReference>
<evidence type="ECO:0000313" key="8">
    <source>
        <dbReference type="EMBL" id="SAI72923.1"/>
    </source>
</evidence>
<dbReference type="OrthoDB" id="9785233at2"/>
<dbReference type="InterPro" id="IPR005648">
    <property type="entry name" value="FlgD"/>
</dbReference>
<dbReference type="EMBL" id="LT546645">
    <property type="protein sequence ID" value="SAI72923.1"/>
    <property type="molecule type" value="Genomic_DNA"/>
</dbReference>
<evidence type="ECO:0000259" key="7">
    <source>
        <dbReference type="Pfam" id="PF13861"/>
    </source>
</evidence>
<feature type="domain" description="FlgD Tudor-like" evidence="7">
    <location>
        <begin position="82"/>
        <end position="225"/>
    </location>
</feature>
<dbReference type="Pfam" id="PF13861">
    <property type="entry name" value="FLgD_tudor"/>
    <property type="match status" value="1"/>
</dbReference>
<feature type="domain" description="FlgD/Vpr Ig-like" evidence="6">
    <location>
        <begin position="118"/>
        <end position="183"/>
    </location>
</feature>
<evidence type="ECO:0000313" key="9">
    <source>
        <dbReference type="Proteomes" id="UP000076825"/>
    </source>
</evidence>
<evidence type="ECO:0000256" key="1">
    <source>
        <dbReference type="ARBA" id="ARBA00010577"/>
    </source>
</evidence>
<dbReference type="KEGG" id="btrm:SAMEA390648703459"/>
<dbReference type="GO" id="GO:0044781">
    <property type="term" value="P:bacterial-type flagellum organization"/>
    <property type="evidence" value="ECO:0007669"/>
    <property type="project" value="UniProtKB-UniRule"/>
</dbReference>
<dbReference type="Gene3D" id="2.60.40.4070">
    <property type="match status" value="1"/>
</dbReference>
<evidence type="ECO:0000256" key="5">
    <source>
        <dbReference type="RuleBase" id="RU362076"/>
    </source>
</evidence>
<keyword evidence="3 5" id="KW-1005">Bacterial flagellum biogenesis</keyword>
<dbReference type="GeneID" id="56589304"/>
<dbReference type="Pfam" id="PF13860">
    <property type="entry name" value="FlgD_ig"/>
    <property type="match status" value="1"/>
</dbReference>
<dbReference type="PATRIC" id="fig|123899.6.peg.3459"/>
<dbReference type="InterPro" id="IPR025965">
    <property type="entry name" value="FlgD/Vpr_Ig-like"/>
</dbReference>
<keyword evidence="8" id="KW-0969">Cilium</keyword>
<proteinExistence type="inferred from homology"/>
<dbReference type="eggNOG" id="COG1843">
    <property type="taxonomic scope" value="Bacteria"/>
</dbReference>